<dbReference type="SUPFAM" id="SSF48592">
    <property type="entry name" value="GroEL equatorial domain-like"/>
    <property type="match status" value="1"/>
</dbReference>
<name>A0A7G6X336_9ACTN</name>
<evidence type="ECO:0000313" key="5">
    <source>
        <dbReference type="EMBL" id="QNE20651.1"/>
    </source>
</evidence>
<dbReference type="InterPro" id="IPR027410">
    <property type="entry name" value="TCP-1-like_intermed_sf"/>
</dbReference>
<protein>
    <recommendedName>
        <fullName evidence="4">60 kDa chaperonin</fullName>
    </recommendedName>
</protein>
<dbReference type="Gene3D" id="3.50.7.10">
    <property type="entry name" value="GroEL"/>
    <property type="match status" value="1"/>
</dbReference>
<comment type="similarity">
    <text evidence="1 3">Belongs to the chaperonin (HSP60) family.</text>
</comment>
<keyword evidence="6" id="KW-1185">Reference proteome</keyword>
<comment type="subunit">
    <text evidence="4">Forms a cylinder of 14 subunits composed of two heptameric rings stacked back-to-back. Interacts with the co-chaperonin GroES.</text>
</comment>
<proteinExistence type="inferred from homology"/>
<dbReference type="Gene3D" id="1.10.560.10">
    <property type="entry name" value="GroEL-like equatorial domain"/>
    <property type="match status" value="1"/>
</dbReference>
<dbReference type="SUPFAM" id="SSF52029">
    <property type="entry name" value="GroEL apical domain-like"/>
    <property type="match status" value="1"/>
</dbReference>
<dbReference type="GO" id="GO:0009408">
    <property type="term" value="P:response to heat"/>
    <property type="evidence" value="ECO:0007669"/>
    <property type="project" value="UniProtKB-ARBA"/>
</dbReference>
<dbReference type="KEGG" id="kqi:F1D05_25465"/>
<keyword evidence="2" id="KW-0143">Chaperone</keyword>
<evidence type="ECO:0000256" key="2">
    <source>
        <dbReference type="ARBA" id="ARBA00023186"/>
    </source>
</evidence>
<dbReference type="RefSeq" id="WP_185443046.1">
    <property type="nucleotide sequence ID" value="NZ_CP043661.1"/>
</dbReference>
<evidence type="ECO:0000313" key="6">
    <source>
        <dbReference type="Proteomes" id="UP000515563"/>
    </source>
</evidence>
<dbReference type="GO" id="GO:0042026">
    <property type="term" value="P:protein refolding"/>
    <property type="evidence" value="ECO:0007669"/>
    <property type="project" value="InterPro"/>
</dbReference>
<dbReference type="FunFam" id="3.50.7.10:FF:000001">
    <property type="entry name" value="60 kDa chaperonin"/>
    <property type="match status" value="1"/>
</dbReference>
<gene>
    <name evidence="5" type="primary">groEL</name>
    <name evidence="5" type="ORF">F1D05_25465</name>
</gene>
<reference evidence="6" key="1">
    <citation type="submission" date="2019-09" db="EMBL/GenBank/DDBJ databases">
        <title>Antimicrobial potential of Antarctic Bacteria.</title>
        <authorList>
            <person name="Benaud N."/>
            <person name="Edwards R.J."/>
            <person name="Ferrari B.C."/>
        </authorList>
    </citation>
    <scope>NUCLEOTIDE SEQUENCE [LARGE SCALE GENOMIC DNA]</scope>
    <source>
        <strain evidence="6">SPB151</strain>
    </source>
</reference>
<dbReference type="Proteomes" id="UP000515563">
    <property type="component" value="Chromosome"/>
</dbReference>
<dbReference type="InterPro" id="IPR001844">
    <property type="entry name" value="Cpn60/GroEL"/>
</dbReference>
<dbReference type="GO" id="GO:0005524">
    <property type="term" value="F:ATP binding"/>
    <property type="evidence" value="ECO:0007669"/>
    <property type="project" value="InterPro"/>
</dbReference>
<dbReference type="EMBL" id="CP043661">
    <property type="protein sequence ID" value="QNE20651.1"/>
    <property type="molecule type" value="Genomic_DNA"/>
</dbReference>
<dbReference type="AlphaFoldDB" id="A0A7G6X336"/>
<dbReference type="Gene3D" id="3.30.260.10">
    <property type="entry name" value="TCP-1-like chaperonin intermediate domain"/>
    <property type="match status" value="1"/>
</dbReference>
<dbReference type="InterPro" id="IPR002423">
    <property type="entry name" value="Cpn60/GroEL/TCP-1"/>
</dbReference>
<evidence type="ECO:0000256" key="1">
    <source>
        <dbReference type="ARBA" id="ARBA00006607"/>
    </source>
</evidence>
<sequence>MAGIGRPDGENVRAQLIDEAVARAVEDGGGVSATVRLAQAMVDEVRRRVADGANPEALKTGLDRAVEAITGELGAVAESVTTKEQLAAVATTTLLRRPPGRPTDPPPDPDAAVRLGDLIAEAIDKVGVDGAITVTENNDAGHELELAEGLRFGNGLLSPYFATDPERMEAVLDHPYVLLADTALASVDDLVPLLEQVIRSSRPLLVVAEDVVGEALALLIVNKIRGVLAAVAVKVPGQGLRRAAILQDLAILTDGLQIGAVRHAELDQLGQARQAIVGREHTTIVDGSGDPGMISARVREIRSELERPLLDRERVNLEKRLAGLIDGVAVIKVGALTDYEVNEQRSGIEEAVRAVRAAVREGVVQGDAAALLQVGDAAIGRLSLTGDEVAGADAVRVAISALDPTSGCSGVIAPGIVPVGAISSELRNAASVAGTILEAGGLLLTDWSPPKE</sequence>
<evidence type="ECO:0000256" key="3">
    <source>
        <dbReference type="RuleBase" id="RU000418"/>
    </source>
</evidence>
<dbReference type="InterPro" id="IPR027409">
    <property type="entry name" value="GroEL-like_apical_dom_sf"/>
</dbReference>
<reference evidence="5 6" key="2">
    <citation type="journal article" date="2020" name="Microbiol. Resour. Announc.">
        <title>Antarctic desert soil bacteria exhibit high novel natural product potential, evaluated through long-read genome sequencing and comparative genomics.</title>
        <authorList>
            <person name="Benaud N."/>
            <person name="Edwards R.J."/>
            <person name="Amos T.G."/>
            <person name="D'Agostino P.M."/>
            <person name="Gutierrez-Chavez C."/>
            <person name="Montgomery K."/>
            <person name="Nicetic I."/>
            <person name="Ferrari B.C."/>
        </authorList>
    </citation>
    <scope>NUCLEOTIDE SEQUENCE [LARGE SCALE GENOMIC DNA]</scope>
    <source>
        <strain evidence="5 6">SPB151</strain>
    </source>
</reference>
<organism evidence="5 6">
    <name type="scientific">Kribbella qitaiheensis</name>
    <dbReference type="NCBI Taxonomy" id="1544730"/>
    <lineage>
        <taxon>Bacteria</taxon>
        <taxon>Bacillati</taxon>
        <taxon>Actinomycetota</taxon>
        <taxon>Actinomycetes</taxon>
        <taxon>Propionibacteriales</taxon>
        <taxon>Kribbellaceae</taxon>
        <taxon>Kribbella</taxon>
    </lineage>
</organism>
<comment type="function">
    <text evidence="4">Together with its co-chaperonin GroES, plays an essential role in assisting protein folding. The GroEL-GroES system forms a nano-cage that allows encapsulation of the non-native substrate proteins and provides a physical environment optimized to promote and accelerate protein folding.</text>
</comment>
<dbReference type="PRINTS" id="PR00298">
    <property type="entry name" value="CHAPERONIN60"/>
</dbReference>
<dbReference type="PANTHER" id="PTHR45633">
    <property type="entry name" value="60 KDA HEAT SHOCK PROTEIN, MITOCHONDRIAL"/>
    <property type="match status" value="1"/>
</dbReference>
<dbReference type="InterPro" id="IPR027413">
    <property type="entry name" value="GROEL-like_equatorial_sf"/>
</dbReference>
<dbReference type="GO" id="GO:0140662">
    <property type="term" value="F:ATP-dependent protein folding chaperone"/>
    <property type="evidence" value="ECO:0007669"/>
    <property type="project" value="InterPro"/>
</dbReference>
<evidence type="ECO:0000256" key="4">
    <source>
        <dbReference type="RuleBase" id="RU000419"/>
    </source>
</evidence>
<accession>A0A7G6X336</accession>
<dbReference type="Pfam" id="PF00118">
    <property type="entry name" value="Cpn60_TCP1"/>
    <property type="match status" value="1"/>
</dbReference>